<evidence type="ECO:0000313" key="1">
    <source>
        <dbReference type="EMBL" id="KAI3685856.1"/>
    </source>
</evidence>
<comment type="caution">
    <text evidence="1">The sequence shown here is derived from an EMBL/GenBank/DDBJ whole genome shotgun (WGS) entry which is preliminary data.</text>
</comment>
<sequence length="69" mass="8120">MRRRSGRFAMQAVNEMEEPLYSSSSSSPNFIVFLYYYHSLSSFSFYILQTQTLLISWNTNTMLQSIFNS</sequence>
<dbReference type="Proteomes" id="UP001055879">
    <property type="component" value="Linkage Group LG12"/>
</dbReference>
<name>A0ACB8YL69_ARCLA</name>
<reference evidence="2" key="1">
    <citation type="journal article" date="2022" name="Mol. Ecol. Resour.">
        <title>The genomes of chicory, endive, great burdock and yacon provide insights into Asteraceae palaeo-polyploidization history and plant inulin production.</title>
        <authorList>
            <person name="Fan W."/>
            <person name="Wang S."/>
            <person name="Wang H."/>
            <person name="Wang A."/>
            <person name="Jiang F."/>
            <person name="Liu H."/>
            <person name="Zhao H."/>
            <person name="Xu D."/>
            <person name="Zhang Y."/>
        </authorList>
    </citation>
    <scope>NUCLEOTIDE SEQUENCE [LARGE SCALE GENOMIC DNA]</scope>
    <source>
        <strain evidence="2">cv. Niubang</strain>
    </source>
</reference>
<dbReference type="EMBL" id="CM042058">
    <property type="protein sequence ID" value="KAI3685856.1"/>
    <property type="molecule type" value="Genomic_DNA"/>
</dbReference>
<keyword evidence="2" id="KW-1185">Reference proteome</keyword>
<proteinExistence type="predicted"/>
<accession>A0ACB8YL69</accession>
<evidence type="ECO:0000313" key="2">
    <source>
        <dbReference type="Proteomes" id="UP001055879"/>
    </source>
</evidence>
<gene>
    <name evidence="1" type="ORF">L6452_35117</name>
</gene>
<protein>
    <submittedName>
        <fullName evidence="1">Uncharacterized protein</fullName>
    </submittedName>
</protein>
<organism evidence="1 2">
    <name type="scientific">Arctium lappa</name>
    <name type="common">Greater burdock</name>
    <name type="synonym">Lappa major</name>
    <dbReference type="NCBI Taxonomy" id="4217"/>
    <lineage>
        <taxon>Eukaryota</taxon>
        <taxon>Viridiplantae</taxon>
        <taxon>Streptophyta</taxon>
        <taxon>Embryophyta</taxon>
        <taxon>Tracheophyta</taxon>
        <taxon>Spermatophyta</taxon>
        <taxon>Magnoliopsida</taxon>
        <taxon>eudicotyledons</taxon>
        <taxon>Gunneridae</taxon>
        <taxon>Pentapetalae</taxon>
        <taxon>asterids</taxon>
        <taxon>campanulids</taxon>
        <taxon>Asterales</taxon>
        <taxon>Asteraceae</taxon>
        <taxon>Carduoideae</taxon>
        <taxon>Cardueae</taxon>
        <taxon>Arctiinae</taxon>
        <taxon>Arctium</taxon>
    </lineage>
</organism>
<reference evidence="1 2" key="2">
    <citation type="journal article" date="2022" name="Mol. Ecol. Resour.">
        <title>The genomes of chicory, endive, great burdock and yacon provide insights into Asteraceae paleo-polyploidization history and plant inulin production.</title>
        <authorList>
            <person name="Fan W."/>
            <person name="Wang S."/>
            <person name="Wang H."/>
            <person name="Wang A."/>
            <person name="Jiang F."/>
            <person name="Liu H."/>
            <person name="Zhao H."/>
            <person name="Xu D."/>
            <person name="Zhang Y."/>
        </authorList>
    </citation>
    <scope>NUCLEOTIDE SEQUENCE [LARGE SCALE GENOMIC DNA]</scope>
    <source>
        <strain evidence="2">cv. Niubang</strain>
    </source>
</reference>